<dbReference type="Pfam" id="PF12776">
    <property type="entry name" value="Myb_DNA-bind_3"/>
    <property type="match status" value="1"/>
</dbReference>
<evidence type="ECO:0000313" key="3">
    <source>
        <dbReference type="Proteomes" id="UP001370490"/>
    </source>
</evidence>
<reference evidence="2 3" key="1">
    <citation type="submission" date="2023-12" db="EMBL/GenBank/DDBJ databases">
        <title>A high-quality genome assembly for Dillenia turbinata (Dilleniales).</title>
        <authorList>
            <person name="Chanderbali A."/>
        </authorList>
    </citation>
    <scope>NUCLEOTIDE SEQUENCE [LARGE SCALE GENOMIC DNA]</scope>
    <source>
        <strain evidence="2">LSX21</strain>
        <tissue evidence="2">Leaf</tissue>
    </source>
</reference>
<dbReference type="AlphaFoldDB" id="A0AAN8UZR7"/>
<sequence length="350" mass="40471">MLRSELITPFKYVRYHLKEYSTHSPQNAKELFNLRHASLQNVIERAFGVPKIRFPIIGGGQAATYRANTMTNIILACCILNYFLLEVDPDDDILAGVNCELMEQEIEINNYVDSVQDADYEWEFKIDGTWTTIAYTDIVKVYNEKFDFTIDKEHVKKHLKTLKNNFGICYDLFHGNNGFGWNPDTKLFEVKPSVWKEKIEANPDMGKWKHLPISHYDKLEMLFSKDRANRKGAISVKEKVRQWAREVDESFVVVDSGFCSFENMCPSDVPSKMIEVAEALKEDNAITEKGIVIAEKQVQIAKTSQPRFLSEKELFAELKNISVPQHYQVDALLNLLKNPIDMRAFFCRAY</sequence>
<dbReference type="PANTHER" id="PTHR46929">
    <property type="entry name" value="EXPRESSED PROTEIN"/>
    <property type="match status" value="1"/>
</dbReference>
<feature type="domain" description="Myb/SANT-like" evidence="1">
    <location>
        <begin position="125"/>
        <end position="197"/>
    </location>
</feature>
<evidence type="ECO:0000313" key="2">
    <source>
        <dbReference type="EMBL" id="KAK6923829.1"/>
    </source>
</evidence>
<accession>A0AAN8UZR7</accession>
<dbReference type="Pfam" id="PF04827">
    <property type="entry name" value="Plant_tran"/>
    <property type="match status" value="1"/>
</dbReference>
<protein>
    <submittedName>
        <fullName evidence="2">Harbinger transposase-derived protein</fullName>
    </submittedName>
</protein>
<comment type="caution">
    <text evidence="2">The sequence shown here is derived from an EMBL/GenBank/DDBJ whole genome shotgun (WGS) entry which is preliminary data.</text>
</comment>
<dbReference type="Proteomes" id="UP001370490">
    <property type="component" value="Unassembled WGS sequence"/>
</dbReference>
<name>A0AAN8UZR7_9MAGN</name>
<proteinExistence type="predicted"/>
<keyword evidence="3" id="KW-1185">Reference proteome</keyword>
<evidence type="ECO:0000259" key="1">
    <source>
        <dbReference type="Pfam" id="PF12776"/>
    </source>
</evidence>
<dbReference type="EMBL" id="JBAMMX010000017">
    <property type="protein sequence ID" value="KAK6923829.1"/>
    <property type="molecule type" value="Genomic_DNA"/>
</dbReference>
<dbReference type="PANTHER" id="PTHR46929:SF4">
    <property type="entry name" value="MYB_SANT-LIKE DOMAIN-CONTAINING PROTEIN"/>
    <property type="match status" value="1"/>
</dbReference>
<gene>
    <name evidence="2" type="ORF">RJ641_010029</name>
</gene>
<dbReference type="InterPro" id="IPR006912">
    <property type="entry name" value="Harbinger_derived_prot"/>
</dbReference>
<dbReference type="InterPro" id="IPR024752">
    <property type="entry name" value="Myb/SANT-like_dom"/>
</dbReference>
<organism evidence="2 3">
    <name type="scientific">Dillenia turbinata</name>
    <dbReference type="NCBI Taxonomy" id="194707"/>
    <lineage>
        <taxon>Eukaryota</taxon>
        <taxon>Viridiplantae</taxon>
        <taxon>Streptophyta</taxon>
        <taxon>Embryophyta</taxon>
        <taxon>Tracheophyta</taxon>
        <taxon>Spermatophyta</taxon>
        <taxon>Magnoliopsida</taxon>
        <taxon>eudicotyledons</taxon>
        <taxon>Gunneridae</taxon>
        <taxon>Pentapetalae</taxon>
        <taxon>Dilleniales</taxon>
        <taxon>Dilleniaceae</taxon>
        <taxon>Dillenia</taxon>
    </lineage>
</organism>